<reference evidence="2" key="1">
    <citation type="journal article" date="2023" name="G3 (Bethesda)">
        <title>A reference genome for the long-term kleptoplast-retaining sea slug Elysia crispata morphotype clarki.</title>
        <authorList>
            <person name="Eastman K.E."/>
            <person name="Pendleton A.L."/>
            <person name="Shaikh M.A."/>
            <person name="Suttiyut T."/>
            <person name="Ogas R."/>
            <person name="Tomko P."/>
            <person name="Gavelis G."/>
            <person name="Widhalm J.R."/>
            <person name="Wisecaver J.H."/>
        </authorList>
    </citation>
    <scope>NUCLEOTIDE SEQUENCE</scope>
    <source>
        <strain evidence="2">ECLA1</strain>
    </source>
</reference>
<keyword evidence="3" id="KW-1185">Reference proteome</keyword>
<feature type="compositionally biased region" description="Basic and acidic residues" evidence="1">
    <location>
        <begin position="87"/>
        <end position="103"/>
    </location>
</feature>
<name>A0AAE0YBL0_9GAST</name>
<proteinExistence type="predicted"/>
<sequence>MALPSEKAKLLLGRKKSFYPKARTRLCYEACTCFALHSHKSLTSLFFFPRCAEQLQDREMTIRRHNLTTTSKVQSLRKTCNAPESAPKPDVDCHHKDDLSTDQ</sequence>
<evidence type="ECO:0000256" key="1">
    <source>
        <dbReference type="SAM" id="MobiDB-lite"/>
    </source>
</evidence>
<organism evidence="2 3">
    <name type="scientific">Elysia crispata</name>
    <name type="common">lettuce slug</name>
    <dbReference type="NCBI Taxonomy" id="231223"/>
    <lineage>
        <taxon>Eukaryota</taxon>
        <taxon>Metazoa</taxon>
        <taxon>Spiralia</taxon>
        <taxon>Lophotrochozoa</taxon>
        <taxon>Mollusca</taxon>
        <taxon>Gastropoda</taxon>
        <taxon>Heterobranchia</taxon>
        <taxon>Euthyneura</taxon>
        <taxon>Panpulmonata</taxon>
        <taxon>Sacoglossa</taxon>
        <taxon>Placobranchoidea</taxon>
        <taxon>Plakobranchidae</taxon>
        <taxon>Elysia</taxon>
    </lineage>
</organism>
<dbReference type="EMBL" id="JAWDGP010006514">
    <property type="protein sequence ID" value="KAK3739556.1"/>
    <property type="molecule type" value="Genomic_DNA"/>
</dbReference>
<feature type="compositionally biased region" description="Polar residues" evidence="1">
    <location>
        <begin position="67"/>
        <end position="78"/>
    </location>
</feature>
<dbReference type="Proteomes" id="UP001283361">
    <property type="component" value="Unassembled WGS sequence"/>
</dbReference>
<evidence type="ECO:0000313" key="3">
    <source>
        <dbReference type="Proteomes" id="UP001283361"/>
    </source>
</evidence>
<accession>A0AAE0YBL0</accession>
<dbReference type="AlphaFoldDB" id="A0AAE0YBL0"/>
<evidence type="ECO:0000313" key="2">
    <source>
        <dbReference type="EMBL" id="KAK3739556.1"/>
    </source>
</evidence>
<protein>
    <submittedName>
        <fullName evidence="2">Uncharacterized protein</fullName>
    </submittedName>
</protein>
<comment type="caution">
    <text evidence="2">The sequence shown here is derived from an EMBL/GenBank/DDBJ whole genome shotgun (WGS) entry which is preliminary data.</text>
</comment>
<feature type="region of interest" description="Disordered" evidence="1">
    <location>
        <begin position="67"/>
        <end position="103"/>
    </location>
</feature>
<gene>
    <name evidence="2" type="ORF">RRG08_006379</name>
</gene>